<dbReference type="Proteomes" id="UP000368474">
    <property type="component" value="Unassembled WGS sequence"/>
</dbReference>
<evidence type="ECO:0000313" key="1">
    <source>
        <dbReference type="EMBL" id="VVE51259.1"/>
    </source>
</evidence>
<protein>
    <submittedName>
        <fullName evidence="1">Uncharacterized protein</fullName>
    </submittedName>
</protein>
<accession>A0A5E4YR02</accession>
<name>A0A5E4YR02_9BURK</name>
<keyword evidence="2" id="KW-1185">Reference proteome</keyword>
<sequence length="38" mass="4402">MFATEIRQYQNGWCDAMRGAPCQSNELAYRLGYRDATN</sequence>
<dbReference type="EMBL" id="CABPSD010000025">
    <property type="protein sequence ID" value="VVE51259.1"/>
    <property type="molecule type" value="Genomic_DNA"/>
</dbReference>
<proteinExistence type="predicted"/>
<reference evidence="1 2" key="1">
    <citation type="submission" date="2019-08" db="EMBL/GenBank/DDBJ databases">
        <authorList>
            <person name="Peeters C."/>
        </authorList>
    </citation>
    <scope>NUCLEOTIDE SEQUENCE [LARGE SCALE GENOMIC DNA]</scope>
    <source>
        <strain evidence="1 2">LMG 31116</strain>
    </source>
</reference>
<organism evidence="1 2">
    <name type="scientific">Pandoraea morbifera</name>
    <dbReference type="NCBI Taxonomy" id="2508300"/>
    <lineage>
        <taxon>Bacteria</taxon>
        <taxon>Pseudomonadati</taxon>
        <taxon>Pseudomonadota</taxon>
        <taxon>Betaproteobacteria</taxon>
        <taxon>Burkholderiales</taxon>
        <taxon>Burkholderiaceae</taxon>
        <taxon>Pandoraea</taxon>
    </lineage>
</organism>
<evidence type="ECO:0000313" key="2">
    <source>
        <dbReference type="Proteomes" id="UP000368474"/>
    </source>
</evidence>
<dbReference type="AlphaFoldDB" id="A0A5E4YR02"/>
<gene>
    <name evidence="1" type="ORF">PMO31116_04672</name>
</gene>